<feature type="transmembrane region" description="Helical" evidence="8">
    <location>
        <begin position="381"/>
        <end position="400"/>
    </location>
</feature>
<evidence type="ECO:0000256" key="3">
    <source>
        <dbReference type="ARBA" id="ARBA00022722"/>
    </source>
</evidence>
<evidence type="ECO:0000259" key="9">
    <source>
        <dbReference type="Pfam" id="PF17917"/>
    </source>
</evidence>
<dbReference type="GO" id="GO:0003964">
    <property type="term" value="F:RNA-directed DNA polymerase activity"/>
    <property type="evidence" value="ECO:0007669"/>
    <property type="project" value="UniProtKB-KW"/>
</dbReference>
<feature type="region of interest" description="Disordered" evidence="7">
    <location>
        <begin position="156"/>
        <end position="194"/>
    </location>
</feature>
<evidence type="ECO:0000256" key="2">
    <source>
        <dbReference type="ARBA" id="ARBA00022695"/>
    </source>
</evidence>
<dbReference type="Proteomes" id="UP001234989">
    <property type="component" value="Chromosome 1"/>
</dbReference>
<proteinExistence type="predicted"/>
<feature type="domain" description="Reverse transcriptase RNase H-like" evidence="9">
    <location>
        <begin position="14"/>
        <end position="47"/>
    </location>
</feature>
<keyword evidence="8" id="KW-1133">Transmembrane helix</keyword>
<evidence type="ECO:0000256" key="8">
    <source>
        <dbReference type="SAM" id="Phobius"/>
    </source>
</evidence>
<evidence type="ECO:0000256" key="6">
    <source>
        <dbReference type="ARBA" id="ARBA00022918"/>
    </source>
</evidence>
<dbReference type="EMBL" id="CP133612">
    <property type="protein sequence ID" value="WMV08190.1"/>
    <property type="molecule type" value="Genomic_DNA"/>
</dbReference>
<evidence type="ECO:0000313" key="10">
    <source>
        <dbReference type="EMBL" id="WMV08190.1"/>
    </source>
</evidence>
<keyword evidence="2" id="KW-0548">Nucleotidyltransferase</keyword>
<evidence type="ECO:0000313" key="11">
    <source>
        <dbReference type="Proteomes" id="UP001234989"/>
    </source>
</evidence>
<keyword evidence="1" id="KW-0808">Transferase</keyword>
<keyword evidence="5" id="KW-0378">Hydrolase</keyword>
<dbReference type="GO" id="GO:0016787">
    <property type="term" value="F:hydrolase activity"/>
    <property type="evidence" value="ECO:0007669"/>
    <property type="project" value="UniProtKB-KW"/>
</dbReference>
<organism evidence="10 11">
    <name type="scientific">Solanum verrucosum</name>
    <dbReference type="NCBI Taxonomy" id="315347"/>
    <lineage>
        <taxon>Eukaryota</taxon>
        <taxon>Viridiplantae</taxon>
        <taxon>Streptophyta</taxon>
        <taxon>Embryophyta</taxon>
        <taxon>Tracheophyta</taxon>
        <taxon>Spermatophyta</taxon>
        <taxon>Magnoliopsida</taxon>
        <taxon>eudicotyledons</taxon>
        <taxon>Gunneridae</taxon>
        <taxon>Pentapetalae</taxon>
        <taxon>asterids</taxon>
        <taxon>lamiids</taxon>
        <taxon>Solanales</taxon>
        <taxon>Solanaceae</taxon>
        <taxon>Solanoideae</taxon>
        <taxon>Solaneae</taxon>
        <taxon>Solanum</taxon>
    </lineage>
</organism>
<evidence type="ECO:0000256" key="4">
    <source>
        <dbReference type="ARBA" id="ARBA00022759"/>
    </source>
</evidence>
<name>A0AAF0PS38_SOLVR</name>
<sequence>MRGDPWDVTGIQGKVIAYASRQLKVHEKNYSTRDLELATVVFALKIWILIEFLKDYEMNVLYCPSKANVVVDSLRRLFMLSVSHTEEEKKDLARDVHRLAHLGVCLMYTSDGGVIVQNGSKSLIVAEVKEKQDSDPILLQLKGAVHQQRVEVFSQGGDERTAKPRKGPWPVRRTTTLHPARGVAPSQGERPQTPRRFRRSTFRLRLAQLSVRTQQLQCLVRVSWEHVPAIQILRCFGKVAYELELPKDLASVFSGPTLLPHILMAIGSTIFEDFKVELYSWGPNFSVAWGVNGTVRVRVTEPDDISVEFWKSTDKAEMWMLRWMYGLYWSDKIGNEVTQENVGVAFMVDKMREERLRWFRHVLVRTFKRLVVEGTRRDRDYAVLFLLMTMFSSLFLLSLLRFDMLEQGLSETVSLSPRSSGKVIQRSDLRYVCALEPPYEARSCSQCGPALVGSVL</sequence>
<evidence type="ECO:0000256" key="1">
    <source>
        <dbReference type="ARBA" id="ARBA00022679"/>
    </source>
</evidence>
<dbReference type="GO" id="GO:0004519">
    <property type="term" value="F:endonuclease activity"/>
    <property type="evidence" value="ECO:0007669"/>
    <property type="project" value="UniProtKB-KW"/>
</dbReference>
<protein>
    <recommendedName>
        <fullName evidence="9">Reverse transcriptase RNase H-like domain-containing protein</fullName>
    </recommendedName>
</protein>
<keyword evidence="4" id="KW-0255">Endonuclease</keyword>
<keyword evidence="3" id="KW-0540">Nuclease</keyword>
<dbReference type="InterPro" id="IPR041373">
    <property type="entry name" value="RT_RNaseH"/>
</dbReference>
<reference evidence="10" key="1">
    <citation type="submission" date="2023-08" db="EMBL/GenBank/DDBJ databases">
        <title>A de novo genome assembly of Solanum verrucosum Schlechtendal, a Mexican diploid species geographically isolated from the other diploid A-genome species in potato relatives.</title>
        <authorList>
            <person name="Hosaka K."/>
        </authorList>
    </citation>
    <scope>NUCLEOTIDE SEQUENCE</scope>
    <source>
        <tissue evidence="10">Young leaves</tissue>
    </source>
</reference>
<keyword evidence="6" id="KW-0695">RNA-directed DNA polymerase</keyword>
<evidence type="ECO:0000256" key="5">
    <source>
        <dbReference type="ARBA" id="ARBA00022801"/>
    </source>
</evidence>
<keyword evidence="8" id="KW-0812">Transmembrane</keyword>
<keyword evidence="11" id="KW-1185">Reference proteome</keyword>
<accession>A0AAF0PS38</accession>
<dbReference type="Pfam" id="PF17917">
    <property type="entry name" value="RT_RNaseH"/>
    <property type="match status" value="1"/>
</dbReference>
<gene>
    <name evidence="10" type="ORF">MTR67_001575</name>
</gene>
<keyword evidence="8" id="KW-0472">Membrane</keyword>
<evidence type="ECO:0000256" key="7">
    <source>
        <dbReference type="SAM" id="MobiDB-lite"/>
    </source>
</evidence>
<dbReference type="AlphaFoldDB" id="A0AAF0PS38"/>